<comment type="similarity">
    <text evidence="5">Belongs to the class VI-like SAM-binding methyltransferase superfamily. Isoprenylcysteine carboxyl methyltransferase family.</text>
</comment>
<keyword evidence="5" id="KW-0256">Endoplasmic reticulum</keyword>
<evidence type="ECO:0000313" key="8">
    <source>
        <dbReference type="Proteomes" id="UP000313359"/>
    </source>
</evidence>
<keyword evidence="4 5" id="KW-0472">Membrane</keyword>
<dbReference type="AlphaFoldDB" id="A0A5C2S9Q9"/>
<dbReference type="Gene3D" id="1.20.120.1630">
    <property type="match status" value="1"/>
</dbReference>
<keyword evidence="3 5" id="KW-1133">Transmembrane helix</keyword>
<dbReference type="EMBL" id="ML122265">
    <property type="protein sequence ID" value="RPD60595.1"/>
    <property type="molecule type" value="Genomic_DNA"/>
</dbReference>
<evidence type="ECO:0000256" key="5">
    <source>
        <dbReference type="RuleBase" id="RU362022"/>
    </source>
</evidence>
<dbReference type="PANTHER" id="PTHR12714:SF9">
    <property type="entry name" value="PROTEIN-S-ISOPRENYLCYSTEINE O-METHYLTRANSFERASE"/>
    <property type="match status" value="1"/>
</dbReference>
<keyword evidence="2 5" id="KW-0812">Transmembrane</keyword>
<evidence type="ECO:0000256" key="3">
    <source>
        <dbReference type="ARBA" id="ARBA00022989"/>
    </source>
</evidence>
<keyword evidence="5" id="KW-0808">Transferase</keyword>
<dbReference type="OrthoDB" id="422086at2759"/>
<feature type="chain" id="PRO_5022788411" description="Protein-S-isoprenylcysteine O-methyltransferase" evidence="6">
    <location>
        <begin position="23"/>
        <end position="242"/>
    </location>
</feature>
<feature type="transmembrane region" description="Helical" evidence="5">
    <location>
        <begin position="156"/>
        <end position="178"/>
    </location>
</feature>
<dbReference type="InterPro" id="IPR007269">
    <property type="entry name" value="ICMT_MeTrfase"/>
</dbReference>
<keyword evidence="5" id="KW-0489">Methyltransferase</keyword>
<comment type="caution">
    <text evidence="5">Lacks conserved residue(s) required for the propagation of feature annotation.</text>
</comment>
<comment type="subcellular location">
    <subcellularLocation>
        <location evidence="5">Endoplasmic reticulum membrane</location>
        <topology evidence="5">Multi-pass membrane protein</topology>
    </subcellularLocation>
    <subcellularLocation>
        <location evidence="1">Membrane</location>
        <topology evidence="1">Multi-pass membrane protein</topology>
    </subcellularLocation>
</comment>
<proteinExistence type="inferred from homology"/>
<dbReference type="GO" id="GO:0004671">
    <property type="term" value="F:protein C-terminal S-isoprenylcysteine carboxyl O-methyltransferase activity"/>
    <property type="evidence" value="ECO:0007669"/>
    <property type="project" value="UniProtKB-EC"/>
</dbReference>
<keyword evidence="8" id="KW-1185">Reference proteome</keyword>
<evidence type="ECO:0000256" key="2">
    <source>
        <dbReference type="ARBA" id="ARBA00022692"/>
    </source>
</evidence>
<dbReference type="PANTHER" id="PTHR12714">
    <property type="entry name" value="PROTEIN-S ISOPRENYLCYSTEINE O-METHYLTRANSFERASE"/>
    <property type="match status" value="1"/>
</dbReference>
<keyword evidence="6" id="KW-0732">Signal</keyword>
<dbReference type="Pfam" id="PF04140">
    <property type="entry name" value="ICMT"/>
    <property type="match status" value="1"/>
</dbReference>
<evidence type="ECO:0000256" key="1">
    <source>
        <dbReference type="ARBA" id="ARBA00004141"/>
    </source>
</evidence>
<dbReference type="Proteomes" id="UP000313359">
    <property type="component" value="Unassembled WGS sequence"/>
</dbReference>
<dbReference type="STRING" id="1328759.A0A5C2S9Q9"/>
<organism evidence="7 8">
    <name type="scientific">Lentinus tigrinus ALCF2SS1-6</name>
    <dbReference type="NCBI Taxonomy" id="1328759"/>
    <lineage>
        <taxon>Eukaryota</taxon>
        <taxon>Fungi</taxon>
        <taxon>Dikarya</taxon>
        <taxon>Basidiomycota</taxon>
        <taxon>Agaricomycotina</taxon>
        <taxon>Agaricomycetes</taxon>
        <taxon>Polyporales</taxon>
        <taxon>Polyporaceae</taxon>
        <taxon>Lentinus</taxon>
    </lineage>
</organism>
<feature type="transmembrane region" description="Helical" evidence="5">
    <location>
        <begin position="190"/>
        <end position="208"/>
    </location>
</feature>
<gene>
    <name evidence="7" type="ORF">L227DRAFT_563457</name>
</gene>
<accession>A0A5C2S9Q9</accession>
<feature type="signal peptide" evidence="6">
    <location>
        <begin position="1"/>
        <end position="22"/>
    </location>
</feature>
<comment type="catalytic activity">
    <reaction evidence="5">
        <text>[protein]-C-terminal S-[(2E,6E)-farnesyl]-L-cysteine + S-adenosyl-L-methionine = [protein]-C-terminal S-[(2E,6E)-farnesyl]-L-cysteine methyl ester + S-adenosyl-L-homocysteine</text>
        <dbReference type="Rhea" id="RHEA:21672"/>
        <dbReference type="Rhea" id="RHEA-COMP:12125"/>
        <dbReference type="Rhea" id="RHEA-COMP:12126"/>
        <dbReference type="ChEBI" id="CHEBI:57856"/>
        <dbReference type="ChEBI" id="CHEBI:59789"/>
        <dbReference type="ChEBI" id="CHEBI:90510"/>
        <dbReference type="ChEBI" id="CHEBI:90511"/>
        <dbReference type="EC" id="2.1.1.100"/>
    </reaction>
</comment>
<evidence type="ECO:0000313" key="7">
    <source>
        <dbReference type="EMBL" id="RPD60595.1"/>
    </source>
</evidence>
<sequence length="242" mass="27383">MNPWHLAKAPALALIIVAERIAFHPPTKPPTKEAADRSKFGRTDLIAWSTGKLNLLNYVVLYPPQVAECIAVLAREFPSPLSTRILSLLFDDPAAVDRLVIERTFVVGFLLVVSGGVIRKICYDTLGKFFTYQLAVFKDHKLVTTGPYAIVRHPAYTGFLIASTGLLLVMFTPGSYLWETGILKTWWKAVLWSMWAFVSVIMVQLSAVKRVPREDSVLHEQFGKEWEAWAQRTPYKLVPYVY</sequence>
<dbReference type="GO" id="GO:0032259">
    <property type="term" value="P:methylation"/>
    <property type="evidence" value="ECO:0007669"/>
    <property type="project" value="UniProtKB-KW"/>
</dbReference>
<evidence type="ECO:0000256" key="6">
    <source>
        <dbReference type="SAM" id="SignalP"/>
    </source>
</evidence>
<dbReference type="EC" id="2.1.1.100" evidence="5"/>
<name>A0A5C2S9Q9_9APHY</name>
<evidence type="ECO:0000256" key="4">
    <source>
        <dbReference type="ARBA" id="ARBA00023136"/>
    </source>
</evidence>
<keyword evidence="5" id="KW-0949">S-adenosyl-L-methionine</keyword>
<reference evidence="7" key="1">
    <citation type="journal article" date="2018" name="Genome Biol. Evol.">
        <title>Genomics and development of Lentinus tigrinus, a white-rot wood-decaying mushroom with dimorphic fruiting bodies.</title>
        <authorList>
            <person name="Wu B."/>
            <person name="Xu Z."/>
            <person name="Knudson A."/>
            <person name="Carlson A."/>
            <person name="Chen N."/>
            <person name="Kovaka S."/>
            <person name="LaButti K."/>
            <person name="Lipzen A."/>
            <person name="Pennachio C."/>
            <person name="Riley R."/>
            <person name="Schakwitz W."/>
            <person name="Umezawa K."/>
            <person name="Ohm R.A."/>
            <person name="Grigoriev I.V."/>
            <person name="Nagy L.G."/>
            <person name="Gibbons J."/>
            <person name="Hibbett D."/>
        </authorList>
    </citation>
    <scope>NUCLEOTIDE SEQUENCE [LARGE SCALE GENOMIC DNA]</scope>
    <source>
        <strain evidence="7">ALCF2SS1-6</strain>
    </source>
</reference>
<protein>
    <recommendedName>
        <fullName evidence="5">Protein-S-isoprenylcysteine O-methyltransferase</fullName>
        <ecNumber evidence="5">2.1.1.100</ecNumber>
    </recommendedName>
</protein>
<dbReference type="GO" id="GO:0005789">
    <property type="term" value="C:endoplasmic reticulum membrane"/>
    <property type="evidence" value="ECO:0007669"/>
    <property type="project" value="UniProtKB-SubCell"/>
</dbReference>